<name>A0A0N7GFF3_9CAUD</name>
<proteinExistence type="predicted"/>
<dbReference type="OrthoDB" id="39250at10239"/>
<dbReference type="EMBL" id="KT755656">
    <property type="protein sequence ID" value="ALH46449.1"/>
    <property type="molecule type" value="Genomic_DNA"/>
</dbReference>
<keyword evidence="3" id="KW-1185">Reference proteome</keyword>
<reference evidence="2 3" key="1">
    <citation type="journal article" date="2016" name="Genome Announc.">
        <title>Paenibacillus larvae Phage Tripp Genome Has 378-Base-Pair Terminal Repeats.</title>
        <authorList>
            <person name="Abraham J."/>
            <person name="Bousquet A.C."/>
            <person name="Bruff E."/>
            <person name="Carson N."/>
            <person name="Clark A."/>
            <person name="Connell A."/>
            <person name="Davis Z."/>
            <person name="Dums J."/>
            <person name="Everington C."/>
            <person name="Groth A."/>
            <person name="Hawes N."/>
            <person name="McArthur N."/>
            <person name="McKenney C."/>
            <person name="Oufkir A."/>
            <person name="Pearce B."/>
            <person name="Rampal S."/>
            <person name="Rozier H."/>
            <person name="Schaff J."/>
            <person name="Slehria T."/>
            <person name="Carson S."/>
            <person name="Miller E.S."/>
        </authorList>
    </citation>
    <scope>NUCLEOTIDE SEQUENCE [LARGE SCALE GENOMIC DNA]</scope>
</reference>
<dbReference type="Pfam" id="PF10263">
    <property type="entry name" value="SprT-like"/>
    <property type="match status" value="1"/>
</dbReference>
<organism evidence="2 3">
    <name type="scientific">Paenibacillus phage Tripp</name>
    <dbReference type="NCBI Taxonomy" id="1718161"/>
    <lineage>
        <taxon>Viruses</taxon>
        <taxon>Duplodnaviria</taxon>
        <taxon>Heunggongvirae</taxon>
        <taxon>Uroviricota</taxon>
        <taxon>Caudoviricetes</taxon>
        <taxon>Halcyonevirus</taxon>
        <taxon>Halcyonevirus tripp</taxon>
    </lineage>
</organism>
<dbReference type="GeneID" id="26637034"/>
<dbReference type="KEGG" id="vg:26637034"/>
<accession>A0A0N7GFF3</accession>
<dbReference type="GO" id="GO:0006950">
    <property type="term" value="P:response to stress"/>
    <property type="evidence" value="ECO:0007669"/>
    <property type="project" value="UniProtKB-ARBA"/>
</dbReference>
<evidence type="ECO:0000259" key="1">
    <source>
        <dbReference type="Pfam" id="PF10263"/>
    </source>
</evidence>
<evidence type="ECO:0000313" key="2">
    <source>
        <dbReference type="EMBL" id="ALH46449.1"/>
    </source>
</evidence>
<evidence type="ECO:0000313" key="3">
    <source>
        <dbReference type="Proteomes" id="UP000204254"/>
    </source>
</evidence>
<sequence>MSDAGDMTLEELYDHANRLCRKHWATEYTGKIELVNRDWKRRIGYFTGYDDGTTVLRFSRKVNASLPISEVLDTLLHELVHWYLFTQGLPCGDGDEDFVKEALRVGAPISGTREAQRAAYQYKKYTEES</sequence>
<dbReference type="InterPro" id="IPR006640">
    <property type="entry name" value="SprT-like_domain"/>
</dbReference>
<dbReference type="RefSeq" id="YP_009210596.1">
    <property type="nucleotide sequence ID" value="NC_028930.1"/>
</dbReference>
<feature type="domain" description="SprT-like" evidence="1">
    <location>
        <begin position="11"/>
        <end position="105"/>
    </location>
</feature>
<dbReference type="Proteomes" id="UP000204254">
    <property type="component" value="Segment"/>
</dbReference>
<protein>
    <submittedName>
        <fullName evidence="2">Metallopeptidase</fullName>
    </submittedName>
</protein>
<gene>
    <name evidence="2" type="ORF">TRIPP_76</name>
</gene>